<organism evidence="1 2">
    <name type="scientific">Cichorium intybus</name>
    <name type="common">Chicory</name>
    <dbReference type="NCBI Taxonomy" id="13427"/>
    <lineage>
        <taxon>Eukaryota</taxon>
        <taxon>Viridiplantae</taxon>
        <taxon>Streptophyta</taxon>
        <taxon>Embryophyta</taxon>
        <taxon>Tracheophyta</taxon>
        <taxon>Spermatophyta</taxon>
        <taxon>Magnoliopsida</taxon>
        <taxon>eudicotyledons</taxon>
        <taxon>Gunneridae</taxon>
        <taxon>Pentapetalae</taxon>
        <taxon>asterids</taxon>
        <taxon>campanulids</taxon>
        <taxon>Asterales</taxon>
        <taxon>Asteraceae</taxon>
        <taxon>Cichorioideae</taxon>
        <taxon>Cichorieae</taxon>
        <taxon>Cichoriinae</taxon>
        <taxon>Cichorium</taxon>
    </lineage>
</organism>
<name>A0ACB9GB76_CICIN</name>
<reference evidence="1 2" key="2">
    <citation type="journal article" date="2022" name="Mol. Ecol. Resour.">
        <title>The genomes of chicory, endive, great burdock and yacon provide insights into Asteraceae paleo-polyploidization history and plant inulin production.</title>
        <authorList>
            <person name="Fan W."/>
            <person name="Wang S."/>
            <person name="Wang H."/>
            <person name="Wang A."/>
            <person name="Jiang F."/>
            <person name="Liu H."/>
            <person name="Zhao H."/>
            <person name="Xu D."/>
            <person name="Zhang Y."/>
        </authorList>
    </citation>
    <scope>NUCLEOTIDE SEQUENCE [LARGE SCALE GENOMIC DNA]</scope>
    <source>
        <strain evidence="2">cv. Punajuju</strain>
        <tissue evidence="1">Leaves</tissue>
    </source>
</reference>
<keyword evidence="2" id="KW-1185">Reference proteome</keyword>
<proteinExistence type="predicted"/>
<evidence type="ECO:0000313" key="2">
    <source>
        <dbReference type="Proteomes" id="UP001055811"/>
    </source>
</evidence>
<protein>
    <submittedName>
        <fullName evidence="1">Uncharacterized protein</fullName>
    </submittedName>
</protein>
<sequence>MERNNFEDFCVVTTSRSKDTSPFKDASEWLIFQRIIARDVRFPDYFCHDASDLIDKLLGHTGRGDDTPDSSWNPTHIGAGTGTENTSSRD</sequence>
<reference evidence="2" key="1">
    <citation type="journal article" date="2022" name="Mol. Ecol. Resour.">
        <title>The genomes of chicory, endive, great burdock and yacon provide insights into Asteraceae palaeo-polyploidization history and plant inulin production.</title>
        <authorList>
            <person name="Fan W."/>
            <person name="Wang S."/>
            <person name="Wang H."/>
            <person name="Wang A."/>
            <person name="Jiang F."/>
            <person name="Liu H."/>
            <person name="Zhao H."/>
            <person name="Xu D."/>
            <person name="Zhang Y."/>
        </authorList>
    </citation>
    <scope>NUCLEOTIDE SEQUENCE [LARGE SCALE GENOMIC DNA]</scope>
    <source>
        <strain evidence="2">cv. Punajuju</strain>
    </source>
</reference>
<comment type="caution">
    <text evidence="1">The sequence shown here is derived from an EMBL/GenBank/DDBJ whole genome shotgun (WGS) entry which is preliminary data.</text>
</comment>
<gene>
    <name evidence="1" type="ORF">L2E82_10661</name>
</gene>
<evidence type="ECO:0000313" key="1">
    <source>
        <dbReference type="EMBL" id="KAI3780675.1"/>
    </source>
</evidence>
<dbReference type="Proteomes" id="UP001055811">
    <property type="component" value="Linkage Group LG02"/>
</dbReference>
<dbReference type="EMBL" id="CM042010">
    <property type="protein sequence ID" value="KAI3780675.1"/>
    <property type="molecule type" value="Genomic_DNA"/>
</dbReference>
<accession>A0ACB9GB76</accession>